<proteinExistence type="predicted"/>
<organism evidence="1">
    <name type="scientific">Arundo donax</name>
    <name type="common">Giant reed</name>
    <name type="synonym">Donax arundinaceus</name>
    <dbReference type="NCBI Taxonomy" id="35708"/>
    <lineage>
        <taxon>Eukaryota</taxon>
        <taxon>Viridiplantae</taxon>
        <taxon>Streptophyta</taxon>
        <taxon>Embryophyta</taxon>
        <taxon>Tracheophyta</taxon>
        <taxon>Spermatophyta</taxon>
        <taxon>Magnoliopsida</taxon>
        <taxon>Liliopsida</taxon>
        <taxon>Poales</taxon>
        <taxon>Poaceae</taxon>
        <taxon>PACMAD clade</taxon>
        <taxon>Arundinoideae</taxon>
        <taxon>Arundineae</taxon>
        <taxon>Arundo</taxon>
    </lineage>
</organism>
<sequence length="53" mass="5884">MNISVRATEPGPDQNRRMNKCLGRADIKLLKAPITVSQKEETMATICQPCVLI</sequence>
<reference evidence="1" key="1">
    <citation type="submission" date="2014-09" db="EMBL/GenBank/DDBJ databases">
        <authorList>
            <person name="Magalhaes I.L.F."/>
            <person name="Oliveira U."/>
            <person name="Santos F.R."/>
            <person name="Vidigal T.H.D.A."/>
            <person name="Brescovit A.D."/>
            <person name="Santos A.J."/>
        </authorList>
    </citation>
    <scope>NUCLEOTIDE SEQUENCE</scope>
    <source>
        <tissue evidence="1">Shoot tissue taken approximately 20 cm above the soil surface</tissue>
    </source>
</reference>
<reference evidence="1" key="2">
    <citation type="journal article" date="2015" name="Data Brief">
        <title>Shoot transcriptome of the giant reed, Arundo donax.</title>
        <authorList>
            <person name="Barrero R.A."/>
            <person name="Guerrero F.D."/>
            <person name="Moolhuijzen P."/>
            <person name="Goolsby J.A."/>
            <person name="Tidwell J."/>
            <person name="Bellgard S.E."/>
            <person name="Bellgard M.I."/>
        </authorList>
    </citation>
    <scope>NUCLEOTIDE SEQUENCE</scope>
    <source>
        <tissue evidence="1">Shoot tissue taken approximately 20 cm above the soil surface</tissue>
    </source>
</reference>
<dbReference type="EMBL" id="GBRH01258032">
    <property type="protein sequence ID" value="JAD39863.1"/>
    <property type="molecule type" value="Transcribed_RNA"/>
</dbReference>
<name>A0A0A8ZQ89_ARUDO</name>
<protein>
    <submittedName>
        <fullName evidence="1">Uncharacterized protein</fullName>
    </submittedName>
</protein>
<evidence type="ECO:0000313" key="1">
    <source>
        <dbReference type="EMBL" id="JAD39863.1"/>
    </source>
</evidence>
<accession>A0A0A8ZQ89</accession>
<dbReference type="AlphaFoldDB" id="A0A0A8ZQ89"/>